<keyword evidence="5 7" id="KW-0067">ATP-binding</keyword>
<dbReference type="CDD" id="cd06850">
    <property type="entry name" value="biotinyl_domain"/>
    <property type="match status" value="1"/>
</dbReference>
<keyword evidence="4 7" id="KW-0547">Nucleotide-binding</keyword>
<evidence type="ECO:0000256" key="6">
    <source>
        <dbReference type="ARBA" id="ARBA00023267"/>
    </source>
</evidence>
<dbReference type="InterPro" id="IPR048429">
    <property type="entry name" value="MCC_alpha_BT"/>
</dbReference>
<evidence type="ECO:0000256" key="2">
    <source>
        <dbReference type="ARBA" id="ARBA00013263"/>
    </source>
</evidence>
<feature type="domain" description="Lipoyl-binding" evidence="9">
    <location>
        <begin position="666"/>
        <end position="748"/>
    </location>
</feature>
<dbReference type="Pfam" id="PF00289">
    <property type="entry name" value="Biotin_carb_N"/>
    <property type="match status" value="1"/>
</dbReference>
<dbReference type="SUPFAM" id="SSF51230">
    <property type="entry name" value="Single hybrid motif"/>
    <property type="match status" value="1"/>
</dbReference>
<dbReference type="Proteomes" id="UP001601976">
    <property type="component" value="Unassembled WGS sequence"/>
</dbReference>
<dbReference type="PROSITE" id="PS00867">
    <property type="entry name" value="CPSASE_2"/>
    <property type="match status" value="1"/>
</dbReference>
<protein>
    <recommendedName>
        <fullName evidence="2">biotin carboxylase</fullName>
        <ecNumber evidence="2">6.3.4.14</ecNumber>
    </recommendedName>
</protein>
<dbReference type="SUPFAM" id="SSF51246">
    <property type="entry name" value="Rudiment single hybrid motif"/>
    <property type="match status" value="1"/>
</dbReference>
<dbReference type="SUPFAM" id="SSF52440">
    <property type="entry name" value="PreATP-grasp domain"/>
    <property type="match status" value="1"/>
</dbReference>
<dbReference type="Gene3D" id="3.30.470.20">
    <property type="entry name" value="ATP-grasp fold, B domain"/>
    <property type="match status" value="1"/>
</dbReference>
<evidence type="ECO:0000259" key="11">
    <source>
        <dbReference type="PROSITE" id="PS50979"/>
    </source>
</evidence>
<dbReference type="Pfam" id="PF02785">
    <property type="entry name" value="Biotin_carb_C"/>
    <property type="match status" value="1"/>
</dbReference>
<dbReference type="PROSITE" id="PS50975">
    <property type="entry name" value="ATP_GRASP"/>
    <property type="match status" value="1"/>
</dbReference>
<dbReference type="InterPro" id="IPR005479">
    <property type="entry name" value="CPAse_ATP-bd"/>
</dbReference>
<evidence type="ECO:0000256" key="8">
    <source>
        <dbReference type="SAM" id="MobiDB-lite"/>
    </source>
</evidence>
<organism evidence="12 13">
    <name type="scientific">Streptomyces flavidovirens</name>
    <dbReference type="NCBI Taxonomy" id="67298"/>
    <lineage>
        <taxon>Bacteria</taxon>
        <taxon>Bacillati</taxon>
        <taxon>Actinomycetota</taxon>
        <taxon>Actinomycetes</taxon>
        <taxon>Kitasatosporales</taxon>
        <taxon>Streptomycetaceae</taxon>
        <taxon>Streptomyces</taxon>
    </lineage>
</organism>
<feature type="region of interest" description="Disordered" evidence="8">
    <location>
        <begin position="528"/>
        <end position="613"/>
    </location>
</feature>
<sequence>MFDTVLVANRGEIAVRVIRTLRELGVRSVAVFSDADADARHVREADTAVRIGPAAASESYLRTDRLLEAAARTGAQAVHPGYGFLAENAAFAQACADAGLAFIGPPSSAIALMGDKIRAKETVRAAGVPVVPGSSGSGLTDDELAAAAREIGMPVLLKPSAGGGGKGMRLTRVESALADEIAAARREARASFGDDTLLVERWIDRPRHIEIQVLADAHGNVVHLGERECSLQRRHQKIIEEAPSVLLDEATRAAMGEAAVQAARSCGYRGAGTVEFIVPGNDPSAYYFMEMNTRLQVEHPVTELITGLDLVEWQVRIAAGEELPFTQKDITLTGHAVEARICAETVSVKAGSRGFFPSGGTILALNEPQGDGVRTDSGLTEGTEVGSLYDPMLSKVIAYAPDRATALRRLRAALADTVTLGVPTNAGFLRRLLAHPDVVSGALDTGLVERDADSLVPDGVPPEVYAAAALLRAGETAGTGEPPAWTDPFSARTGWRLGGTPAWTVHHARVPGHDPVAIRLRTTATGLELQLPDPRPTPPDLATAIPLQPVTPPGGEPQPAQAGGTRPDHAPAQEPDEAGSGNGGAPLPPRAAGGLPPLAAEPHVPGAGGVGEEEPLPVRARIVTADADTVTVELAGVTHTFSHATGPEGTWLGRDGDAWHVQDHDPVEASLTGGARSGVDTLAAPMPGTVTVVKVAVGDHVDAGQSLLVVEAMKMEHVISAPHAGTVTELDVTPGSTVAMDQVLAVVTPQEES</sequence>
<dbReference type="InterPro" id="IPR011054">
    <property type="entry name" value="Rudment_hybrid_motif"/>
</dbReference>
<feature type="domain" description="Biotin carboxylation" evidence="11">
    <location>
        <begin position="1"/>
        <end position="453"/>
    </location>
</feature>
<dbReference type="PROSITE" id="PS50968">
    <property type="entry name" value="BIOTINYL_LIPOYL"/>
    <property type="match status" value="1"/>
</dbReference>
<comment type="caution">
    <text evidence="12">The sequence shown here is derived from an EMBL/GenBank/DDBJ whole genome shotgun (WGS) entry which is preliminary data.</text>
</comment>
<dbReference type="PANTHER" id="PTHR18866">
    <property type="entry name" value="CARBOXYLASE:PYRUVATE/ACETYL-COA/PROPIONYL-COA CARBOXYLASE"/>
    <property type="match status" value="1"/>
</dbReference>
<accession>A0ABW6RC13</accession>
<keyword evidence="13" id="KW-1185">Reference proteome</keyword>
<dbReference type="Gene3D" id="2.40.50.100">
    <property type="match status" value="1"/>
</dbReference>
<dbReference type="InterPro" id="IPR000089">
    <property type="entry name" value="Biotin_lipoyl"/>
</dbReference>
<evidence type="ECO:0000259" key="9">
    <source>
        <dbReference type="PROSITE" id="PS50968"/>
    </source>
</evidence>
<dbReference type="PROSITE" id="PS00188">
    <property type="entry name" value="BIOTIN"/>
    <property type="match status" value="1"/>
</dbReference>
<feature type="compositionally biased region" description="Low complexity" evidence="8">
    <location>
        <begin position="590"/>
        <end position="605"/>
    </location>
</feature>
<name>A0ABW6RC13_9ACTN</name>
<gene>
    <name evidence="12" type="ORF">ACFYWW_05475</name>
</gene>
<evidence type="ECO:0000256" key="3">
    <source>
        <dbReference type="ARBA" id="ARBA00022598"/>
    </source>
</evidence>
<keyword evidence="3" id="KW-0436">Ligase</keyword>
<dbReference type="Pfam" id="PF21139">
    <property type="entry name" value="BT_MCC_alpha"/>
    <property type="match status" value="2"/>
</dbReference>
<dbReference type="SMART" id="SM00878">
    <property type="entry name" value="Biotin_carb_C"/>
    <property type="match status" value="1"/>
</dbReference>
<dbReference type="PROSITE" id="PS50979">
    <property type="entry name" value="BC"/>
    <property type="match status" value="1"/>
</dbReference>
<comment type="cofactor">
    <cofactor evidence="1">
        <name>biotin</name>
        <dbReference type="ChEBI" id="CHEBI:57586"/>
    </cofactor>
</comment>
<dbReference type="InterPro" id="IPR011053">
    <property type="entry name" value="Single_hybrid_motif"/>
</dbReference>
<proteinExistence type="predicted"/>
<dbReference type="PANTHER" id="PTHR18866:SF33">
    <property type="entry name" value="METHYLCROTONOYL-COA CARBOXYLASE SUBUNIT ALPHA, MITOCHONDRIAL-RELATED"/>
    <property type="match status" value="1"/>
</dbReference>
<keyword evidence="6" id="KW-0092">Biotin</keyword>
<dbReference type="InterPro" id="IPR005482">
    <property type="entry name" value="Biotin_COase_C"/>
</dbReference>
<evidence type="ECO:0000256" key="7">
    <source>
        <dbReference type="PROSITE-ProRule" id="PRU00409"/>
    </source>
</evidence>
<dbReference type="InterPro" id="IPR001882">
    <property type="entry name" value="Biotin_BS"/>
</dbReference>
<dbReference type="InterPro" id="IPR011761">
    <property type="entry name" value="ATP-grasp"/>
</dbReference>
<dbReference type="SUPFAM" id="SSF56059">
    <property type="entry name" value="Glutathione synthetase ATP-binding domain-like"/>
    <property type="match status" value="1"/>
</dbReference>
<dbReference type="InterPro" id="IPR011764">
    <property type="entry name" value="Biotin_carboxylation_dom"/>
</dbReference>
<dbReference type="InterPro" id="IPR005481">
    <property type="entry name" value="BC-like_N"/>
</dbReference>
<evidence type="ECO:0000256" key="1">
    <source>
        <dbReference type="ARBA" id="ARBA00001953"/>
    </source>
</evidence>
<dbReference type="InterPro" id="IPR016185">
    <property type="entry name" value="PreATP-grasp_dom_sf"/>
</dbReference>
<evidence type="ECO:0000256" key="5">
    <source>
        <dbReference type="ARBA" id="ARBA00022840"/>
    </source>
</evidence>
<dbReference type="EC" id="6.3.4.14" evidence="2"/>
<reference evidence="12 13" key="1">
    <citation type="submission" date="2024-10" db="EMBL/GenBank/DDBJ databases">
        <title>The Natural Products Discovery Center: Release of the First 8490 Sequenced Strains for Exploring Actinobacteria Biosynthetic Diversity.</title>
        <authorList>
            <person name="Kalkreuter E."/>
            <person name="Kautsar S.A."/>
            <person name="Yang D."/>
            <person name="Bader C.D."/>
            <person name="Teijaro C.N."/>
            <person name="Fluegel L."/>
            <person name="Davis C.M."/>
            <person name="Simpson J.R."/>
            <person name="Lauterbach L."/>
            <person name="Steele A.D."/>
            <person name="Gui C."/>
            <person name="Meng S."/>
            <person name="Li G."/>
            <person name="Viehrig K."/>
            <person name="Ye F."/>
            <person name="Su P."/>
            <person name="Kiefer A.F."/>
            <person name="Nichols A."/>
            <person name="Cepeda A.J."/>
            <person name="Yan W."/>
            <person name="Fan B."/>
            <person name="Jiang Y."/>
            <person name="Adhikari A."/>
            <person name="Zheng C.-J."/>
            <person name="Schuster L."/>
            <person name="Cowan T.M."/>
            <person name="Smanski M.J."/>
            <person name="Chevrette M.G."/>
            <person name="De Carvalho L.P.S."/>
            <person name="Shen B."/>
        </authorList>
    </citation>
    <scope>NUCLEOTIDE SEQUENCE [LARGE SCALE GENOMIC DNA]</scope>
    <source>
        <strain evidence="12 13">NPDC003029</strain>
    </source>
</reference>
<dbReference type="InterPro" id="IPR050856">
    <property type="entry name" value="Biotin_carboxylase_complex"/>
</dbReference>
<evidence type="ECO:0000259" key="10">
    <source>
        <dbReference type="PROSITE" id="PS50975"/>
    </source>
</evidence>
<evidence type="ECO:0000313" key="13">
    <source>
        <dbReference type="Proteomes" id="UP001601976"/>
    </source>
</evidence>
<evidence type="ECO:0000256" key="4">
    <source>
        <dbReference type="ARBA" id="ARBA00022741"/>
    </source>
</evidence>
<dbReference type="Pfam" id="PF00364">
    <property type="entry name" value="Biotin_lipoyl"/>
    <property type="match status" value="1"/>
</dbReference>
<dbReference type="RefSeq" id="WP_387894285.1">
    <property type="nucleotide sequence ID" value="NZ_JBIAPK010000001.1"/>
</dbReference>
<evidence type="ECO:0000313" key="12">
    <source>
        <dbReference type="EMBL" id="MFF3338177.1"/>
    </source>
</evidence>
<dbReference type="EMBL" id="JBIAPK010000001">
    <property type="protein sequence ID" value="MFF3338177.1"/>
    <property type="molecule type" value="Genomic_DNA"/>
</dbReference>
<dbReference type="Pfam" id="PF02786">
    <property type="entry name" value="CPSase_L_D2"/>
    <property type="match status" value="1"/>
</dbReference>
<feature type="domain" description="ATP-grasp" evidence="10">
    <location>
        <begin position="120"/>
        <end position="319"/>
    </location>
</feature>